<protein>
    <submittedName>
        <fullName evidence="1">Uncharacterized protein</fullName>
    </submittedName>
</protein>
<evidence type="ECO:0000313" key="1">
    <source>
        <dbReference type="EMBL" id="NMF06558.1"/>
    </source>
</evidence>
<name>A0A7X9XQM8_CLOBE</name>
<dbReference type="RefSeq" id="WP_168982658.1">
    <property type="nucleotide sequence ID" value="NZ_JABAGD010000036.1"/>
</dbReference>
<dbReference type="EMBL" id="JABAGD010000036">
    <property type="protein sequence ID" value="NMF06558.1"/>
    <property type="molecule type" value="Genomic_DNA"/>
</dbReference>
<dbReference type="Proteomes" id="UP000587880">
    <property type="component" value="Unassembled WGS sequence"/>
</dbReference>
<dbReference type="AlphaFoldDB" id="A0A7X9XQM8"/>
<reference evidence="1 2" key="1">
    <citation type="submission" date="2020-04" db="EMBL/GenBank/DDBJ databases">
        <authorList>
            <person name="Hitch T.C.A."/>
            <person name="Wylensek D."/>
            <person name="Clavel T."/>
        </authorList>
    </citation>
    <scope>NUCLEOTIDE SEQUENCE [LARGE SCALE GENOMIC DNA]</scope>
    <source>
        <strain evidence="1 2">WB01_NA02</strain>
    </source>
</reference>
<evidence type="ECO:0000313" key="2">
    <source>
        <dbReference type="Proteomes" id="UP000587880"/>
    </source>
</evidence>
<accession>A0A7X9XQM8</accession>
<proteinExistence type="predicted"/>
<organism evidence="1 2">
    <name type="scientific">Clostridium beijerinckii</name>
    <name type="common">Clostridium MP</name>
    <dbReference type="NCBI Taxonomy" id="1520"/>
    <lineage>
        <taxon>Bacteria</taxon>
        <taxon>Bacillati</taxon>
        <taxon>Bacillota</taxon>
        <taxon>Clostridia</taxon>
        <taxon>Eubacteriales</taxon>
        <taxon>Clostridiaceae</taxon>
        <taxon>Clostridium</taxon>
    </lineage>
</organism>
<comment type="caution">
    <text evidence="1">The sequence shown here is derived from an EMBL/GenBank/DDBJ whole genome shotgun (WGS) entry which is preliminary data.</text>
</comment>
<gene>
    <name evidence="1" type="ORF">HF849_17725</name>
</gene>
<sequence>MEASIKYNKKGQMEYNPEFHARQHEKWTWEEDLYLMEYYKIDGLTMMSYALEKKESTVYGRVWYLRSLGFEF</sequence>